<reference evidence="2" key="1">
    <citation type="submission" date="2022-07" db="EMBL/GenBank/DDBJ databases">
        <title>Genome Sequence of Agrocybe chaxingu.</title>
        <authorList>
            <person name="Buettner E."/>
        </authorList>
    </citation>
    <scope>NUCLEOTIDE SEQUENCE</scope>
    <source>
        <strain evidence="2">MP-N11</strain>
    </source>
</reference>
<dbReference type="Proteomes" id="UP001148786">
    <property type="component" value="Unassembled WGS sequence"/>
</dbReference>
<feature type="compositionally biased region" description="Basic and acidic residues" evidence="1">
    <location>
        <begin position="436"/>
        <end position="470"/>
    </location>
</feature>
<sequence length="514" mass="56248">MLQDGESEFFASGDFASYHHQVPSPFVVPSSSPHGYRGSSLPVGPPMSTRQNKKQRKGRNNANNRERTVTTLTEDPNTPYLVPTPSEEPAGTHMPAPFPGTNGGKLHNVTMGPQAYQMPSGFGCGYGPYPPPMNMHQQAQQNQSFFSLQQPPAHQQPEQSNQFQIPNQQTKPQLPPGKNDLEILQNLKKLIIDNQHPFFRAVPQPATLASLYKGPLTSQSQSQWRAEQAATESRNDSGDSGPENGRRQQRNGQGKDRRNTGPTNGSGNQNSAHAQGHRPNYSGGSNLLSNLNLASLKTGKNAPGPLSASPQSNPRSADPQSHSRSYSASNDRKAVENRPGGPAVKIEPGADDANMNVRDNRAPGPTDDPMDGAITWSNNYDDSRPITWGKPSDDWAANYSHYAGLRPENEGIPPSDSVNPHPSGVPDLGAGPPGVYDRDRRSWVAQNERDRDRYPAQDRDRDRRPTDAPQRRLSAASDQQRPYDADQHPPVRRPEESSGDSRRPSDPVRPPPDS</sequence>
<feature type="compositionally biased region" description="Low complexity" evidence="1">
    <location>
        <begin position="22"/>
        <end position="33"/>
    </location>
</feature>
<feature type="compositionally biased region" description="Polar residues" evidence="1">
    <location>
        <begin position="148"/>
        <end position="172"/>
    </location>
</feature>
<organism evidence="2 3">
    <name type="scientific">Agrocybe chaxingu</name>
    <dbReference type="NCBI Taxonomy" id="84603"/>
    <lineage>
        <taxon>Eukaryota</taxon>
        <taxon>Fungi</taxon>
        <taxon>Dikarya</taxon>
        <taxon>Basidiomycota</taxon>
        <taxon>Agaricomycotina</taxon>
        <taxon>Agaricomycetes</taxon>
        <taxon>Agaricomycetidae</taxon>
        <taxon>Agaricales</taxon>
        <taxon>Agaricineae</taxon>
        <taxon>Strophariaceae</taxon>
        <taxon>Agrocybe</taxon>
    </lineage>
</organism>
<evidence type="ECO:0000256" key="1">
    <source>
        <dbReference type="SAM" id="MobiDB-lite"/>
    </source>
</evidence>
<evidence type="ECO:0000313" key="2">
    <source>
        <dbReference type="EMBL" id="KAJ3506320.1"/>
    </source>
</evidence>
<feature type="compositionally biased region" description="Polar residues" evidence="1">
    <location>
        <begin position="308"/>
        <end position="329"/>
    </location>
</feature>
<gene>
    <name evidence="2" type="ORF">NLJ89_g6933</name>
</gene>
<comment type="caution">
    <text evidence="2">The sequence shown here is derived from an EMBL/GenBank/DDBJ whole genome shotgun (WGS) entry which is preliminary data.</text>
</comment>
<keyword evidence="3" id="KW-1185">Reference proteome</keyword>
<name>A0A9W8JVH1_9AGAR</name>
<dbReference type="EMBL" id="JANKHO010000781">
    <property type="protein sequence ID" value="KAJ3506320.1"/>
    <property type="molecule type" value="Genomic_DNA"/>
</dbReference>
<feature type="region of interest" description="Disordered" evidence="1">
    <location>
        <begin position="148"/>
        <end position="179"/>
    </location>
</feature>
<feature type="region of interest" description="Disordered" evidence="1">
    <location>
        <begin position="20"/>
        <end position="112"/>
    </location>
</feature>
<feature type="compositionally biased region" description="Polar residues" evidence="1">
    <location>
        <begin position="260"/>
        <end position="273"/>
    </location>
</feature>
<evidence type="ECO:0000313" key="3">
    <source>
        <dbReference type="Proteomes" id="UP001148786"/>
    </source>
</evidence>
<feature type="compositionally biased region" description="Low complexity" evidence="1">
    <location>
        <begin position="280"/>
        <end position="296"/>
    </location>
</feature>
<dbReference type="OrthoDB" id="3184410at2759"/>
<accession>A0A9W8JVH1</accession>
<dbReference type="AlphaFoldDB" id="A0A9W8JVH1"/>
<feature type="compositionally biased region" description="Basic and acidic residues" evidence="1">
    <location>
        <begin position="481"/>
        <end position="506"/>
    </location>
</feature>
<feature type="region of interest" description="Disordered" evidence="1">
    <location>
        <begin position="219"/>
        <end position="514"/>
    </location>
</feature>
<protein>
    <submittedName>
        <fullName evidence="2">Uncharacterized protein</fullName>
    </submittedName>
</protein>
<proteinExistence type="predicted"/>